<feature type="domain" description="Peptidase S1" evidence="8">
    <location>
        <begin position="37"/>
        <end position="280"/>
    </location>
</feature>
<evidence type="ECO:0000313" key="10">
    <source>
        <dbReference type="Proteomes" id="UP001230051"/>
    </source>
</evidence>
<keyword evidence="2" id="KW-0732">Signal</keyword>
<dbReference type="EMBL" id="JAGXEW010000049">
    <property type="protein sequence ID" value="KAK1151913.1"/>
    <property type="molecule type" value="Genomic_DNA"/>
</dbReference>
<dbReference type="PROSITE" id="PS50240">
    <property type="entry name" value="TRYPSIN_DOM"/>
    <property type="match status" value="1"/>
</dbReference>
<dbReference type="CDD" id="cd00190">
    <property type="entry name" value="Tryp_SPc"/>
    <property type="match status" value="1"/>
</dbReference>
<accession>A0AAD8CI93</accession>
<keyword evidence="1 7" id="KW-0645">Protease</keyword>
<keyword evidence="10" id="KW-1185">Reference proteome</keyword>
<protein>
    <submittedName>
        <fullName evidence="9">Serine protease 27-like</fullName>
    </submittedName>
</protein>
<evidence type="ECO:0000256" key="1">
    <source>
        <dbReference type="ARBA" id="ARBA00022670"/>
    </source>
</evidence>
<proteinExistence type="predicted"/>
<dbReference type="FunFam" id="2.40.10.10:FF:000024">
    <property type="entry name" value="Serine protease 53"/>
    <property type="match status" value="1"/>
</dbReference>
<dbReference type="SUPFAM" id="SSF50494">
    <property type="entry name" value="Trypsin-like serine proteases"/>
    <property type="match status" value="1"/>
</dbReference>
<evidence type="ECO:0000256" key="2">
    <source>
        <dbReference type="ARBA" id="ARBA00022729"/>
    </source>
</evidence>
<gene>
    <name evidence="9" type="primary">Prss27</name>
    <name evidence="9" type="ORF">AOXY_G31713</name>
</gene>
<dbReference type="GO" id="GO:0006508">
    <property type="term" value="P:proteolysis"/>
    <property type="evidence" value="ECO:0007669"/>
    <property type="project" value="UniProtKB-KW"/>
</dbReference>
<keyword evidence="3 7" id="KW-0378">Hydrolase</keyword>
<dbReference type="Gene3D" id="2.40.10.10">
    <property type="entry name" value="Trypsin-like serine proteases"/>
    <property type="match status" value="2"/>
</dbReference>
<organism evidence="9 10">
    <name type="scientific">Acipenser oxyrinchus oxyrinchus</name>
    <dbReference type="NCBI Taxonomy" id="40147"/>
    <lineage>
        <taxon>Eukaryota</taxon>
        <taxon>Metazoa</taxon>
        <taxon>Chordata</taxon>
        <taxon>Craniata</taxon>
        <taxon>Vertebrata</taxon>
        <taxon>Euteleostomi</taxon>
        <taxon>Actinopterygii</taxon>
        <taxon>Chondrostei</taxon>
        <taxon>Acipenseriformes</taxon>
        <taxon>Acipenseridae</taxon>
        <taxon>Acipenser</taxon>
    </lineage>
</organism>
<dbReference type="InterPro" id="IPR018114">
    <property type="entry name" value="TRYPSIN_HIS"/>
</dbReference>
<name>A0AAD8CI93_ACIOX</name>
<evidence type="ECO:0000256" key="7">
    <source>
        <dbReference type="RuleBase" id="RU363034"/>
    </source>
</evidence>
<dbReference type="PRINTS" id="PR00722">
    <property type="entry name" value="CHYMOTRYPSIN"/>
</dbReference>
<dbReference type="InterPro" id="IPR001314">
    <property type="entry name" value="Peptidase_S1A"/>
</dbReference>
<evidence type="ECO:0000256" key="6">
    <source>
        <dbReference type="ARBA" id="ARBA00023180"/>
    </source>
</evidence>
<evidence type="ECO:0000259" key="8">
    <source>
        <dbReference type="PROSITE" id="PS50240"/>
    </source>
</evidence>
<comment type="caution">
    <text evidence="9">The sequence shown here is derived from an EMBL/GenBank/DDBJ whole genome shotgun (WGS) entry which is preliminary data.</text>
</comment>
<dbReference type="InterPro" id="IPR033116">
    <property type="entry name" value="TRYPSIN_SER"/>
</dbReference>
<dbReference type="SMART" id="SM00020">
    <property type="entry name" value="Tryp_SPc"/>
    <property type="match status" value="1"/>
</dbReference>
<dbReference type="InterPro" id="IPR043504">
    <property type="entry name" value="Peptidase_S1_PA_chymotrypsin"/>
</dbReference>
<keyword evidence="4 7" id="KW-0720">Serine protease</keyword>
<sequence length="313" mass="33863">MADFRRTLGMNCRAIQSRVSGNVKGRWRVGRVLSSRIMGGADSKAGAWPWQVDLQENGAHICGGSLLNENWVLSAAHCFPTPSSVSVYQIYIGRYMLNGYNQYEQSLKISQILVHPSYQEPHKGFDIALVQLSSAVAFTDYIQPVCLPTSTVLFPEAMECWVTGWGNVGSSVSLPSPGILQELQLPIISQSSCNQMYQVPTSLHPTTSDILSDMICAGFQEGQKDACQGDSGGPLVCTMINGTWVQAGIVSWGDGCGDPNRPGVYAYLPAYSEWITQTVPTLELYGGAQNSLACSLSVCLNAVLSLLLVALLR</sequence>
<evidence type="ECO:0000256" key="3">
    <source>
        <dbReference type="ARBA" id="ARBA00022801"/>
    </source>
</evidence>
<dbReference type="InterPro" id="IPR001254">
    <property type="entry name" value="Trypsin_dom"/>
</dbReference>
<dbReference type="InterPro" id="IPR009003">
    <property type="entry name" value="Peptidase_S1_PA"/>
</dbReference>
<dbReference type="PANTHER" id="PTHR24253">
    <property type="entry name" value="TRANSMEMBRANE PROTEASE SERINE"/>
    <property type="match status" value="1"/>
</dbReference>
<dbReference type="PANTHER" id="PTHR24253:SF144">
    <property type="entry name" value="CHYMOTRYPSIN-LIKE PROTEASE CTRL-1-RELATED"/>
    <property type="match status" value="1"/>
</dbReference>
<evidence type="ECO:0000256" key="4">
    <source>
        <dbReference type="ARBA" id="ARBA00022825"/>
    </source>
</evidence>
<reference evidence="9" key="1">
    <citation type="submission" date="2022-02" db="EMBL/GenBank/DDBJ databases">
        <title>Atlantic sturgeon de novo genome assembly.</title>
        <authorList>
            <person name="Stock M."/>
            <person name="Klopp C."/>
            <person name="Guiguen Y."/>
            <person name="Cabau C."/>
            <person name="Parinello H."/>
            <person name="Santidrian Yebra-Pimentel E."/>
            <person name="Kuhl H."/>
            <person name="Dirks R.P."/>
            <person name="Guessner J."/>
            <person name="Wuertz S."/>
            <person name="Du K."/>
            <person name="Schartl M."/>
        </authorList>
    </citation>
    <scope>NUCLEOTIDE SEQUENCE</scope>
    <source>
        <strain evidence="9">STURGEONOMICS-FGT-2020</strain>
        <tissue evidence="9">Whole blood</tissue>
    </source>
</reference>
<dbReference type="Proteomes" id="UP001230051">
    <property type="component" value="Unassembled WGS sequence"/>
</dbReference>
<dbReference type="AlphaFoldDB" id="A0AAD8CI93"/>
<dbReference type="Pfam" id="PF00089">
    <property type="entry name" value="Trypsin"/>
    <property type="match status" value="1"/>
</dbReference>
<keyword evidence="5" id="KW-1015">Disulfide bond</keyword>
<dbReference type="PROSITE" id="PS00135">
    <property type="entry name" value="TRYPSIN_SER"/>
    <property type="match status" value="1"/>
</dbReference>
<dbReference type="GO" id="GO:0004252">
    <property type="term" value="F:serine-type endopeptidase activity"/>
    <property type="evidence" value="ECO:0007669"/>
    <property type="project" value="InterPro"/>
</dbReference>
<keyword evidence="6" id="KW-0325">Glycoprotein</keyword>
<evidence type="ECO:0000256" key="5">
    <source>
        <dbReference type="ARBA" id="ARBA00023157"/>
    </source>
</evidence>
<dbReference type="PROSITE" id="PS00134">
    <property type="entry name" value="TRYPSIN_HIS"/>
    <property type="match status" value="1"/>
</dbReference>
<evidence type="ECO:0000313" key="9">
    <source>
        <dbReference type="EMBL" id="KAK1151913.1"/>
    </source>
</evidence>